<feature type="repeat" description="ANK" evidence="3">
    <location>
        <begin position="141"/>
        <end position="174"/>
    </location>
</feature>
<feature type="repeat" description="ANK" evidence="3">
    <location>
        <begin position="1"/>
        <end position="29"/>
    </location>
</feature>
<dbReference type="Gene3D" id="1.25.40.20">
    <property type="entry name" value="Ankyrin repeat-containing domain"/>
    <property type="match status" value="6"/>
</dbReference>
<evidence type="ECO:0000256" key="3">
    <source>
        <dbReference type="PROSITE-ProRule" id="PRU00023"/>
    </source>
</evidence>
<dbReference type="InterPro" id="IPR002110">
    <property type="entry name" value="Ankyrin_rpt"/>
</dbReference>
<evidence type="ECO:0000256" key="2">
    <source>
        <dbReference type="ARBA" id="ARBA00023043"/>
    </source>
</evidence>
<keyword evidence="1" id="KW-0677">Repeat</keyword>
<feature type="repeat" description="ANK" evidence="3">
    <location>
        <begin position="513"/>
        <end position="545"/>
    </location>
</feature>
<dbReference type="PROSITE" id="PS50297">
    <property type="entry name" value="ANK_REP_REGION"/>
    <property type="match status" value="5"/>
</dbReference>
<dbReference type="AlphaFoldDB" id="A0A2R2MLF6"/>
<feature type="repeat" description="ANK" evidence="3">
    <location>
        <begin position="176"/>
        <end position="208"/>
    </location>
</feature>
<reference evidence="6 7" key="1">
    <citation type="submission" date="2025-04" db="UniProtKB">
        <authorList>
            <consortium name="RefSeq"/>
        </authorList>
    </citation>
    <scope>IDENTIFICATION</scope>
    <source>
        <tissue evidence="6 7">Gonads</tissue>
    </source>
</reference>
<feature type="region of interest" description="Disordered" evidence="4">
    <location>
        <begin position="634"/>
        <end position="702"/>
    </location>
</feature>
<proteinExistence type="predicted"/>
<dbReference type="RefSeq" id="XP_023931040.1">
    <property type="nucleotide sequence ID" value="XM_024075272.1"/>
</dbReference>
<feature type="repeat" description="ANK" evidence="3">
    <location>
        <begin position="340"/>
        <end position="365"/>
    </location>
</feature>
<organism evidence="5 8">
    <name type="scientific">Lingula anatina</name>
    <name type="common">Brachiopod</name>
    <name type="synonym">Lingula unguis</name>
    <dbReference type="NCBI Taxonomy" id="7574"/>
    <lineage>
        <taxon>Eukaryota</taxon>
        <taxon>Metazoa</taxon>
        <taxon>Spiralia</taxon>
        <taxon>Lophotrochozoa</taxon>
        <taxon>Brachiopoda</taxon>
        <taxon>Linguliformea</taxon>
        <taxon>Lingulata</taxon>
        <taxon>Lingulida</taxon>
        <taxon>Linguloidea</taxon>
        <taxon>Lingulidae</taxon>
        <taxon>Lingula</taxon>
    </lineage>
</organism>
<evidence type="ECO:0000256" key="1">
    <source>
        <dbReference type="ARBA" id="ARBA00022737"/>
    </source>
</evidence>
<dbReference type="InterPro" id="IPR050889">
    <property type="entry name" value="Dendritic_Spine_Reg/Scaffold"/>
</dbReference>
<dbReference type="Proteomes" id="UP000085678">
    <property type="component" value="Unplaced"/>
</dbReference>
<feature type="repeat" description="ANK" evidence="3">
    <location>
        <begin position="307"/>
        <end position="339"/>
    </location>
</feature>
<accession>A0A2R2MLF6</accession>
<feature type="compositionally biased region" description="Polar residues" evidence="4">
    <location>
        <begin position="640"/>
        <end position="652"/>
    </location>
</feature>
<dbReference type="PANTHER" id="PTHR24166">
    <property type="entry name" value="ROLLING PEBBLES, ISOFORM B"/>
    <property type="match status" value="1"/>
</dbReference>
<keyword evidence="5" id="KW-1185">Reference proteome</keyword>
<feature type="repeat" description="ANK" evidence="3">
    <location>
        <begin position="602"/>
        <end position="634"/>
    </location>
</feature>
<dbReference type="SMART" id="SM00248">
    <property type="entry name" value="ANK"/>
    <property type="match status" value="12"/>
</dbReference>
<name>A0A2R2MLF6_LINAN</name>
<gene>
    <name evidence="6 7 8" type="primary">LOC106152151</name>
</gene>
<dbReference type="InterPro" id="IPR036770">
    <property type="entry name" value="Ankyrin_rpt-contain_sf"/>
</dbReference>
<sequence length="958" mass="105882">MLHLACIARNFEAVLYLVHSGINLKIQDKHGRTAEQVCFSSKIRRLLPKGLGSLQKEMRLKPKLQPSMKEKATLFELCKSIRNFEELQIKLQTLEFDVNEEQDQNGDFLIHVVAGEGLPLLPLLLSLVRIQGADVEKCNSQGKTPLMIAAESGNSVLVDVMLCILGANPNTPNSLNGWRALHYAAKENHVDTTNCLIKRGADFNLENNDGKRPDDGADDGIDCKEVIQCQRIQRIEYLTDLVKEGELFPCNVRWTDMFAVDQFGSTLLMTAAEFNRLENLEVLLERENLDVLLEREKSSINAQHAKSGSTALGIAAKAGHSEVVRALLSHGANPAIRDIEGALPLHHAVTHNHIHVVNTLLQYQAAFTNLALAIKIAKRPVIQERLKDAWQKRQQEIVTPALFQCALTGNAELLYNTLEEGDDVNPSSAVGNTPLFLAVENAGENSSDHLEIIKMLQEFGGDIGRPHQGTGNTLFHAACSRGNVPIVQYLAQFTKSSGPRNRKVFDINALNYEGQTALEIAAKKGFRKIVKLVLGLGATTALVDGKGDLLKFSEYEGVQVLIESQRQAHTRQVMQCMYQRKGLKPLKTVWQPKFDHNLRDSNGDTPLMVAARNGKEDIVKFLLESAVYDLSQDDLERRSTSSTDSGTVQDASSKPKMDVSSPDESEVETSTKVAATPDMTPGWSSDIEGRRPSSRASSIASPGWLTDTDATIKTRKVHKRFHLPSFPTMSSSIRKLSWRQPDAESQVRKRLFAQEASSDYEFIKEPDPRKDDDGASLAGGMVGNFVAGLQNAEGTIFREDGKVSHVLAINPRDGCTALHRAIEGGDNYSIALLLVEADLNCLNMQDHAGLAPLHLACKLVRKKTVEKLTQLKGIDLNIRTLEGKLPHEMAANKSLAKMVHNARDAHPMIKEEEEHSPTHSVSELSAHSWGKSSKTTFDFDKLNMKFKQIKGEKKLSTA</sequence>
<dbReference type="PROSITE" id="PS50088">
    <property type="entry name" value="ANK_REPEAT"/>
    <property type="match status" value="7"/>
</dbReference>
<dbReference type="GeneID" id="106152151"/>
<evidence type="ECO:0000313" key="8">
    <source>
        <dbReference type="RefSeq" id="XP_023931040.1"/>
    </source>
</evidence>
<dbReference type="SUPFAM" id="SSF48403">
    <property type="entry name" value="Ankyrin repeat"/>
    <property type="match status" value="2"/>
</dbReference>
<evidence type="ECO:0000313" key="6">
    <source>
        <dbReference type="RefSeq" id="XP_023931038.1"/>
    </source>
</evidence>
<evidence type="ECO:0000313" key="7">
    <source>
        <dbReference type="RefSeq" id="XP_023931039.1"/>
    </source>
</evidence>
<evidence type="ECO:0000313" key="5">
    <source>
        <dbReference type="Proteomes" id="UP000085678"/>
    </source>
</evidence>
<keyword evidence="2 3" id="KW-0040">ANK repeat</keyword>
<evidence type="ECO:0000256" key="4">
    <source>
        <dbReference type="SAM" id="MobiDB-lite"/>
    </source>
</evidence>
<dbReference type="Pfam" id="PF12796">
    <property type="entry name" value="Ank_2"/>
    <property type="match status" value="5"/>
</dbReference>
<dbReference type="RefSeq" id="XP_023931039.1">
    <property type="nucleotide sequence ID" value="XM_024075271.1"/>
</dbReference>
<dbReference type="PANTHER" id="PTHR24166:SF48">
    <property type="entry name" value="PROTEIN VAPYRIN"/>
    <property type="match status" value="1"/>
</dbReference>
<dbReference type="RefSeq" id="XP_023931038.1">
    <property type="nucleotide sequence ID" value="XM_024075270.1"/>
</dbReference>
<protein>
    <submittedName>
        <fullName evidence="6 7">Ankyrin-1 isoform X2</fullName>
    </submittedName>
</protein>
<dbReference type="OrthoDB" id="539213at2759"/>